<dbReference type="Proteomes" id="UP000325313">
    <property type="component" value="Unassembled WGS sequence"/>
</dbReference>
<accession>A0A5B0QVF7</accession>
<dbReference type="EMBL" id="VDEP01000270">
    <property type="protein sequence ID" value="KAA1116724.1"/>
    <property type="molecule type" value="Genomic_DNA"/>
</dbReference>
<proteinExistence type="predicted"/>
<evidence type="ECO:0000313" key="1">
    <source>
        <dbReference type="EMBL" id="KAA1116724.1"/>
    </source>
</evidence>
<reference evidence="1 2" key="1">
    <citation type="submission" date="2019-05" db="EMBL/GenBank/DDBJ databases">
        <title>Emergence of the Ug99 lineage of the wheat stem rust pathogen through somatic hybridization.</title>
        <authorList>
            <person name="Li F."/>
            <person name="Upadhyaya N.M."/>
            <person name="Sperschneider J."/>
            <person name="Matny O."/>
            <person name="Nguyen-Phuc H."/>
            <person name="Mago R."/>
            <person name="Raley C."/>
            <person name="Miller M.E."/>
            <person name="Silverstein K.A.T."/>
            <person name="Henningsen E."/>
            <person name="Hirsch C.D."/>
            <person name="Visser B."/>
            <person name="Pretorius Z.A."/>
            <person name="Steffenson B.J."/>
            <person name="Schwessinger B."/>
            <person name="Dodds P.N."/>
            <person name="Figueroa M."/>
        </authorList>
    </citation>
    <scope>NUCLEOTIDE SEQUENCE [LARGE SCALE GENOMIC DNA]</scope>
    <source>
        <strain evidence="1 2">Ug99</strain>
    </source>
</reference>
<organism evidence="1 2">
    <name type="scientific">Puccinia graminis f. sp. tritici</name>
    <dbReference type="NCBI Taxonomy" id="56615"/>
    <lineage>
        <taxon>Eukaryota</taxon>
        <taxon>Fungi</taxon>
        <taxon>Dikarya</taxon>
        <taxon>Basidiomycota</taxon>
        <taxon>Pucciniomycotina</taxon>
        <taxon>Pucciniomycetes</taxon>
        <taxon>Pucciniales</taxon>
        <taxon>Pucciniaceae</taxon>
        <taxon>Puccinia</taxon>
    </lineage>
</organism>
<comment type="caution">
    <text evidence="1">The sequence shown here is derived from an EMBL/GenBank/DDBJ whole genome shotgun (WGS) entry which is preliminary data.</text>
</comment>
<sequence length="81" mass="8993">MIESENLSSLAAFLYSPSIPQFRKSFFLRFLRLGLHPVVCSSKNVPFSIRPGSVYTNWSPILSCTIPVTTPLSIISPAIHL</sequence>
<name>A0A5B0QVF7_PUCGR</name>
<evidence type="ECO:0000313" key="2">
    <source>
        <dbReference type="Proteomes" id="UP000325313"/>
    </source>
</evidence>
<dbReference type="AlphaFoldDB" id="A0A5B0QVF7"/>
<protein>
    <submittedName>
        <fullName evidence="1">Uncharacterized protein</fullName>
    </submittedName>
</protein>
<gene>
    <name evidence="1" type="ORF">PGTUg99_003647</name>
</gene>